<reference evidence="1 2" key="1">
    <citation type="journal article" date="2017" name="Mycologia">
        <title>Bifiguratus adelaidae, gen. et sp. nov., a new member of Mucoromycotina in endophytic and soil-dwelling habitats.</title>
        <authorList>
            <person name="Torres-Cruz T.J."/>
            <person name="Billingsley Tobias T.L."/>
            <person name="Almatruk M."/>
            <person name="Hesse C."/>
            <person name="Kuske C.R."/>
            <person name="Desiro A."/>
            <person name="Benucci G.M."/>
            <person name="Bonito G."/>
            <person name="Stajich J.E."/>
            <person name="Dunlap C."/>
            <person name="Arnold A.E."/>
            <person name="Porras-Alfaro A."/>
        </authorList>
    </citation>
    <scope>NUCLEOTIDE SEQUENCE [LARGE SCALE GENOMIC DNA]</scope>
    <source>
        <strain evidence="1 2">AZ0501</strain>
    </source>
</reference>
<accession>A0A261XV45</accession>
<dbReference type="AlphaFoldDB" id="A0A261XV45"/>
<name>A0A261XV45_9FUNG</name>
<comment type="caution">
    <text evidence="1">The sequence shown here is derived from an EMBL/GenBank/DDBJ whole genome shotgun (WGS) entry which is preliminary data.</text>
</comment>
<dbReference type="Proteomes" id="UP000242875">
    <property type="component" value="Unassembled WGS sequence"/>
</dbReference>
<protein>
    <recommendedName>
        <fullName evidence="3">Major facilitator superfamily (MFS) profile domain-containing protein</fullName>
    </recommendedName>
</protein>
<gene>
    <name evidence="1" type="ORF">BZG36_04981</name>
</gene>
<evidence type="ECO:0008006" key="3">
    <source>
        <dbReference type="Google" id="ProtNLM"/>
    </source>
</evidence>
<dbReference type="EMBL" id="MVBO01000175">
    <property type="protein sequence ID" value="OZJ02229.1"/>
    <property type="molecule type" value="Genomic_DNA"/>
</dbReference>
<dbReference type="OrthoDB" id="5427210at2759"/>
<organism evidence="1 2">
    <name type="scientific">Bifiguratus adelaidae</name>
    <dbReference type="NCBI Taxonomy" id="1938954"/>
    <lineage>
        <taxon>Eukaryota</taxon>
        <taxon>Fungi</taxon>
        <taxon>Fungi incertae sedis</taxon>
        <taxon>Mucoromycota</taxon>
        <taxon>Mucoromycotina</taxon>
        <taxon>Endogonomycetes</taxon>
        <taxon>Endogonales</taxon>
        <taxon>Endogonales incertae sedis</taxon>
        <taxon>Bifiguratus</taxon>
    </lineage>
</organism>
<sequence>MVPPFHVTIHQDSQPRSRDIMMHTKPAGGESTMLRDVIPKRDKMWWHYPALRTLNFLLLCAIVCDITNGYDGSMLSGLQILKNWQGYFNHPAGAILGVMSSGTRFGQIGSLLV</sequence>
<keyword evidence="2" id="KW-1185">Reference proteome</keyword>
<proteinExistence type="predicted"/>
<evidence type="ECO:0000313" key="1">
    <source>
        <dbReference type="EMBL" id="OZJ02229.1"/>
    </source>
</evidence>
<evidence type="ECO:0000313" key="2">
    <source>
        <dbReference type="Proteomes" id="UP000242875"/>
    </source>
</evidence>